<dbReference type="Proteomes" id="UP000274271">
    <property type="component" value="Unassembled WGS sequence"/>
</dbReference>
<evidence type="ECO:0000256" key="1">
    <source>
        <dbReference type="ARBA" id="ARBA00004945"/>
    </source>
</evidence>
<dbReference type="GO" id="GO:0008782">
    <property type="term" value="F:adenosylhomocysteine nucleosidase activity"/>
    <property type="evidence" value="ECO:0007669"/>
    <property type="project" value="UniProtKB-EC"/>
</dbReference>
<evidence type="ECO:0000256" key="4">
    <source>
        <dbReference type="ARBA" id="ARBA00022801"/>
    </source>
</evidence>
<dbReference type="GO" id="GO:0009164">
    <property type="term" value="P:nucleoside catabolic process"/>
    <property type="evidence" value="ECO:0007669"/>
    <property type="project" value="InterPro"/>
</dbReference>
<keyword evidence="4 7" id="KW-0378">Hydrolase</keyword>
<evidence type="ECO:0000256" key="3">
    <source>
        <dbReference type="ARBA" id="ARBA00022605"/>
    </source>
</evidence>
<organism evidence="7 8">
    <name type="scientific">Larkinella knui</name>
    <dbReference type="NCBI Taxonomy" id="2025310"/>
    <lineage>
        <taxon>Bacteria</taxon>
        <taxon>Pseudomonadati</taxon>
        <taxon>Bacteroidota</taxon>
        <taxon>Cytophagia</taxon>
        <taxon>Cytophagales</taxon>
        <taxon>Spirosomataceae</taxon>
        <taxon>Larkinella</taxon>
    </lineage>
</organism>
<dbReference type="PANTHER" id="PTHR46832:SF1">
    <property type="entry name" value="5'-METHYLTHIOADENOSINE_S-ADENOSYLHOMOCYSTEINE NUCLEOSIDASE"/>
    <property type="match status" value="1"/>
</dbReference>
<dbReference type="InterPro" id="IPR000845">
    <property type="entry name" value="Nucleoside_phosphorylase_d"/>
</dbReference>
<dbReference type="GO" id="GO:0005829">
    <property type="term" value="C:cytosol"/>
    <property type="evidence" value="ECO:0007669"/>
    <property type="project" value="TreeGrafter"/>
</dbReference>
<keyword evidence="8" id="KW-1185">Reference proteome</keyword>
<evidence type="ECO:0000256" key="2">
    <source>
        <dbReference type="ARBA" id="ARBA00011974"/>
    </source>
</evidence>
<dbReference type="RefSeq" id="WP_124909328.1">
    <property type="nucleotide sequence ID" value="NZ_RQJP01000005.1"/>
</dbReference>
<accession>A0A3P1CE93</accession>
<reference evidence="7 8" key="1">
    <citation type="submission" date="2018-11" db="EMBL/GenBank/DDBJ databases">
        <authorList>
            <person name="Zhou Z."/>
            <person name="Wang G."/>
        </authorList>
    </citation>
    <scope>NUCLEOTIDE SEQUENCE [LARGE SCALE GENOMIC DNA]</scope>
    <source>
        <strain evidence="7 8">KCTC42998</strain>
    </source>
</reference>
<gene>
    <name evidence="7" type="ORF">EHT87_24650</name>
</gene>
<sequence length="285" mass="31332">MSHKLYKIIRWNKFLIFGWIVIQFGIGIDPAQAQRYQPQPVTALLGAFDEEVKLVQKSLKNPKSQTLNGIHFMTGQINGRTVVVAETGIGKVNAAMTTAFVLAYFKPERVLFTGIAGAINPDLQPGDIVIARQTAHHDYHSITFQQQQTNQTRNAITKEMNPTYFLADSVLLKTAQEAAKTVPFESIPSTSRPPSIVVGTVVTGDVFVSSDEKVASLWSEFKADATEMEGAAVAQVCYQQQVPCLVIRSLSDKANANARQDMLTFFKIAARNSANLVMTIVGQLK</sequence>
<dbReference type="NCBIfam" id="TIGR01704">
    <property type="entry name" value="MTA_SAH-Nsdase"/>
    <property type="match status" value="1"/>
</dbReference>
<feature type="domain" description="Nucleoside phosphorylase" evidence="6">
    <location>
        <begin position="43"/>
        <end position="281"/>
    </location>
</feature>
<keyword evidence="5" id="KW-0486">Methionine biosynthesis</keyword>
<dbReference type="GO" id="GO:0008930">
    <property type="term" value="F:methylthioadenosine nucleosidase activity"/>
    <property type="evidence" value="ECO:0007669"/>
    <property type="project" value="InterPro"/>
</dbReference>
<dbReference type="GO" id="GO:0019509">
    <property type="term" value="P:L-methionine salvage from methylthioadenosine"/>
    <property type="evidence" value="ECO:0007669"/>
    <property type="project" value="UniProtKB-UniPathway"/>
</dbReference>
<protein>
    <recommendedName>
        <fullName evidence="2">adenosylhomocysteine nucleosidase</fullName>
        <ecNumber evidence="2">3.2.2.9</ecNumber>
    </recommendedName>
</protein>
<keyword evidence="7" id="KW-0326">Glycosidase</keyword>
<dbReference type="OrthoDB" id="9792278at2"/>
<dbReference type="EC" id="3.2.2.9" evidence="2"/>
<dbReference type="SUPFAM" id="SSF53167">
    <property type="entry name" value="Purine and uridine phosphorylases"/>
    <property type="match status" value="1"/>
</dbReference>
<name>A0A3P1CE93_9BACT</name>
<dbReference type="InterPro" id="IPR035994">
    <property type="entry name" value="Nucleoside_phosphorylase_sf"/>
</dbReference>
<dbReference type="PANTHER" id="PTHR46832">
    <property type="entry name" value="5'-METHYLTHIOADENOSINE/S-ADENOSYLHOMOCYSTEINE NUCLEOSIDASE"/>
    <property type="match status" value="1"/>
</dbReference>
<dbReference type="AlphaFoldDB" id="A0A3P1CE93"/>
<evidence type="ECO:0000313" key="8">
    <source>
        <dbReference type="Proteomes" id="UP000274271"/>
    </source>
</evidence>
<dbReference type="GO" id="GO:0019284">
    <property type="term" value="P:L-methionine salvage from S-adenosylmethionine"/>
    <property type="evidence" value="ECO:0007669"/>
    <property type="project" value="TreeGrafter"/>
</dbReference>
<evidence type="ECO:0000256" key="5">
    <source>
        <dbReference type="ARBA" id="ARBA00023167"/>
    </source>
</evidence>
<proteinExistence type="predicted"/>
<dbReference type="UniPathway" id="UPA00904">
    <property type="reaction ID" value="UER00871"/>
</dbReference>
<evidence type="ECO:0000313" key="7">
    <source>
        <dbReference type="EMBL" id="RRB11661.1"/>
    </source>
</evidence>
<comment type="pathway">
    <text evidence="1">Amino-acid biosynthesis; L-methionine biosynthesis via salvage pathway; S-methyl-5-thio-alpha-D-ribose 1-phosphate from S-methyl-5'-thioadenosine (hydrolase route): step 1/2.</text>
</comment>
<dbReference type="InterPro" id="IPR010049">
    <property type="entry name" value="MTA_SAH_Nsdase"/>
</dbReference>
<dbReference type="NCBIfam" id="NF004079">
    <property type="entry name" value="PRK05584.1"/>
    <property type="match status" value="1"/>
</dbReference>
<dbReference type="EMBL" id="RQJP01000005">
    <property type="protein sequence ID" value="RRB11661.1"/>
    <property type="molecule type" value="Genomic_DNA"/>
</dbReference>
<dbReference type="Gene3D" id="3.40.50.1580">
    <property type="entry name" value="Nucleoside phosphorylase domain"/>
    <property type="match status" value="1"/>
</dbReference>
<dbReference type="Pfam" id="PF01048">
    <property type="entry name" value="PNP_UDP_1"/>
    <property type="match status" value="1"/>
</dbReference>
<comment type="caution">
    <text evidence="7">The sequence shown here is derived from an EMBL/GenBank/DDBJ whole genome shotgun (WGS) entry which is preliminary data.</text>
</comment>
<dbReference type="CDD" id="cd09008">
    <property type="entry name" value="MTAN"/>
    <property type="match status" value="1"/>
</dbReference>
<keyword evidence="3" id="KW-0028">Amino-acid biosynthesis</keyword>
<evidence type="ECO:0000259" key="6">
    <source>
        <dbReference type="Pfam" id="PF01048"/>
    </source>
</evidence>